<dbReference type="Proteomes" id="UP001162001">
    <property type="component" value="Segment"/>
</dbReference>
<organism evidence="1 2">
    <name type="scientific">Fadolivirus FV1/VV64</name>
    <dbReference type="NCBI Taxonomy" id="3070911"/>
    <lineage>
        <taxon>Viruses</taxon>
        <taxon>Varidnaviria</taxon>
        <taxon>Bamfordvirae</taxon>
        <taxon>Nucleocytoviricota</taxon>
        <taxon>Megaviricetes</taxon>
        <taxon>Imitervirales</taxon>
        <taxon>Mimiviridae</taxon>
        <taxon>Klosneuvirinae</taxon>
        <taxon>Fadolivirus</taxon>
        <taxon>Fadolivirus algeromassiliense</taxon>
    </lineage>
</organism>
<protein>
    <submittedName>
        <fullName evidence="1">Uncharacterized protein</fullName>
    </submittedName>
</protein>
<accession>A0A7D3QVP3</accession>
<dbReference type="EMBL" id="MT418680">
    <property type="protein sequence ID" value="QKF93739.1"/>
    <property type="molecule type" value="Genomic_DNA"/>
</dbReference>
<gene>
    <name evidence="1" type="ORF">Fadolivirus_1_281</name>
</gene>
<evidence type="ECO:0000313" key="1">
    <source>
        <dbReference type="EMBL" id="QKF93739.1"/>
    </source>
</evidence>
<name>A0A7D3QVP3_9VIRU</name>
<keyword evidence="2" id="KW-1185">Reference proteome</keyword>
<proteinExistence type="predicted"/>
<reference evidence="1 2" key="1">
    <citation type="submission" date="2020-04" db="EMBL/GenBank/DDBJ databases">
        <title>Advantages and limits of metagenomic assembly and binning of a giant virus.</title>
        <authorList>
            <person name="Schulz F."/>
            <person name="Andreani J."/>
            <person name="Francis R."/>
            <person name="Boudjemaa H."/>
            <person name="Bou Khalil J.Y."/>
            <person name="Lee J."/>
            <person name="La Scola B."/>
            <person name="Woyke T."/>
        </authorList>
    </citation>
    <scope>NUCLEOTIDE SEQUENCE [LARGE SCALE GENOMIC DNA]</scope>
    <source>
        <strain evidence="1 2">FV1/VV64</strain>
    </source>
</reference>
<sequence length="323" mass="37968">MDSINTYLTKIDENINNFKHDDIQPYVLEYKRMNIFNNNIKRPSQKIWLLTPKLKMLGKIYIPNNKKQVALLSLILYEQDNEINKFKEFIEKLESYITSIIHDKHNDELILKSCIKKCDTFFPSLTIQLPFINKDSSIRFNFDIYNANNKKIQYDEIDSGSFIRAYIELSDIWISGKEYGINWKVLQMKAYPEFDFTTCLFDDGPKQSEYDEYFTQPKTHRIPAPPKINTLQNQQLPIPLPPSRINKPEIKNDQNQLPPFIPTAQELTNMLGKLKKVQKEDDNIIIINNDTVDNKTVSLPKKEIPKKKPMIKKKIIKKPLINN</sequence>
<evidence type="ECO:0000313" key="2">
    <source>
        <dbReference type="Proteomes" id="UP001162001"/>
    </source>
</evidence>